<evidence type="ECO:0000313" key="4">
    <source>
        <dbReference type="EMBL" id="PZW23322.1"/>
    </source>
</evidence>
<dbReference type="OrthoDB" id="9810648at2"/>
<dbReference type="SUPFAM" id="SSF55811">
    <property type="entry name" value="Nudix"/>
    <property type="match status" value="1"/>
</dbReference>
<dbReference type="Pfam" id="PF00293">
    <property type="entry name" value="NUDIX"/>
    <property type="match status" value="1"/>
</dbReference>
<dbReference type="PANTHER" id="PTHR43736">
    <property type="entry name" value="ADP-RIBOSE PYROPHOSPHATASE"/>
    <property type="match status" value="1"/>
</dbReference>
<evidence type="ECO:0000313" key="5">
    <source>
        <dbReference type="Proteomes" id="UP000248806"/>
    </source>
</evidence>
<proteinExistence type="inferred from homology"/>
<dbReference type="Proteomes" id="UP000248806">
    <property type="component" value="Unassembled WGS sequence"/>
</dbReference>
<dbReference type="Gene3D" id="3.90.79.10">
    <property type="entry name" value="Nucleoside Triphosphate Pyrophosphohydrolase"/>
    <property type="match status" value="1"/>
</dbReference>
<accession>A0A326U0W0</accession>
<evidence type="ECO:0000259" key="3">
    <source>
        <dbReference type="PROSITE" id="PS51462"/>
    </source>
</evidence>
<sequence length="168" mass="18803">MNQQGSGTGPLSKGSSSRGTGPLSVLRKTHVVTCFLMRTDERPARILLARRSQRVGSYNGAWAGISGFVEEGMTPLEQAYTEIQEETGLNRDQLRLLKTGAVVQHVDEALGRHFFIHPFLFEVVPPFTIQPDWEATEMRWIVPDELTRFETVPKLPEVYQSALHGEPA</sequence>
<dbReference type="InterPro" id="IPR015797">
    <property type="entry name" value="NUDIX_hydrolase-like_dom_sf"/>
</dbReference>
<dbReference type="AlphaFoldDB" id="A0A326U0W0"/>
<comment type="similarity">
    <text evidence="1">Belongs to the Nudix hydrolase family.</text>
</comment>
<evidence type="ECO:0000256" key="2">
    <source>
        <dbReference type="SAM" id="MobiDB-lite"/>
    </source>
</evidence>
<gene>
    <name evidence="4" type="ORF">EI42_05120</name>
</gene>
<evidence type="ECO:0000256" key="1">
    <source>
        <dbReference type="ARBA" id="ARBA00005582"/>
    </source>
</evidence>
<name>A0A326U0W0_THEHA</name>
<comment type="caution">
    <text evidence="4">The sequence shown here is derived from an EMBL/GenBank/DDBJ whole genome shotgun (WGS) entry which is preliminary data.</text>
</comment>
<feature type="region of interest" description="Disordered" evidence="2">
    <location>
        <begin position="1"/>
        <end position="23"/>
    </location>
</feature>
<dbReference type="PANTHER" id="PTHR43736:SF1">
    <property type="entry name" value="DIHYDRONEOPTERIN TRIPHOSPHATE DIPHOSPHATASE"/>
    <property type="match status" value="1"/>
</dbReference>
<reference evidence="4 5" key="1">
    <citation type="submission" date="2018-06" db="EMBL/GenBank/DDBJ databases">
        <title>Genomic Encyclopedia of Archaeal and Bacterial Type Strains, Phase II (KMG-II): from individual species to whole genera.</title>
        <authorList>
            <person name="Goeker M."/>
        </authorList>
    </citation>
    <scope>NUCLEOTIDE SEQUENCE [LARGE SCALE GENOMIC DNA]</scope>
    <source>
        <strain evidence="4 5">ATCC BAA-1881</strain>
    </source>
</reference>
<dbReference type="InterPro" id="IPR000086">
    <property type="entry name" value="NUDIX_hydrolase_dom"/>
</dbReference>
<dbReference type="PROSITE" id="PS51462">
    <property type="entry name" value="NUDIX"/>
    <property type="match status" value="1"/>
</dbReference>
<protein>
    <recommendedName>
        <fullName evidence="3">Nudix hydrolase domain-containing protein</fullName>
    </recommendedName>
</protein>
<organism evidence="4 5">
    <name type="scientific">Thermosporothrix hazakensis</name>
    <dbReference type="NCBI Taxonomy" id="644383"/>
    <lineage>
        <taxon>Bacteria</taxon>
        <taxon>Bacillati</taxon>
        <taxon>Chloroflexota</taxon>
        <taxon>Ktedonobacteria</taxon>
        <taxon>Ktedonobacterales</taxon>
        <taxon>Thermosporotrichaceae</taxon>
        <taxon>Thermosporothrix</taxon>
    </lineage>
</organism>
<feature type="domain" description="Nudix hydrolase" evidence="3">
    <location>
        <begin position="27"/>
        <end position="164"/>
    </location>
</feature>
<dbReference type="EMBL" id="QKUF01000027">
    <property type="protein sequence ID" value="PZW23322.1"/>
    <property type="molecule type" value="Genomic_DNA"/>
</dbReference>
<keyword evidence="5" id="KW-1185">Reference proteome</keyword>